<keyword evidence="7 10" id="KW-0675">Receptor</keyword>
<evidence type="ECO:0000256" key="11">
    <source>
        <dbReference type="SAM" id="Phobius"/>
    </source>
</evidence>
<dbReference type="PROSITE" id="PS00237">
    <property type="entry name" value="G_PROTEIN_RECEP_F1_1"/>
    <property type="match status" value="1"/>
</dbReference>
<reference evidence="14 15" key="1">
    <citation type="submission" date="2025-04" db="UniProtKB">
        <authorList>
            <consortium name="RefSeq"/>
        </authorList>
    </citation>
    <scope>IDENTIFICATION</scope>
    <source>
        <tissue evidence="14 15">Tentacle</tissue>
    </source>
</reference>
<sequence length="313" mass="35159">MSFSNSDNCIGIRAPYYLSITTAVLSAALSAITVPGNLLICIAILKDPHKDLRTSFNYFVLNLAIADLIVGAITDPMSAVFHVRESLGYPVESWIWLLHLSYFISCTASLLSMGALAIERYVIVSSNYRRRFQPSRAILASVGILIISCILPTAYFIVGFNKFAFIFANTAIIFTVAIICFTFTRIYHSLRANVLRLQTSHSERMATAAILLEKRISRGFIFIIVFFLCCTIPACIVIYLINFCTTCSCILIHWSRDLFFLLVVINCSANQFLYAWRMPNFTKALRKLPVICGLIKPSTNNFNSRSFTDSQIN</sequence>
<evidence type="ECO:0000256" key="10">
    <source>
        <dbReference type="RuleBase" id="RU000688"/>
    </source>
</evidence>
<feature type="transmembrane region" description="Helical" evidence="11">
    <location>
        <begin position="220"/>
        <end position="253"/>
    </location>
</feature>
<keyword evidence="13" id="KW-1185">Reference proteome</keyword>
<dbReference type="Pfam" id="PF00001">
    <property type="entry name" value="7tm_1"/>
    <property type="match status" value="1"/>
</dbReference>
<comment type="similarity">
    <text evidence="10">Belongs to the G-protein coupled receptor 1 family.</text>
</comment>
<evidence type="ECO:0000256" key="9">
    <source>
        <dbReference type="ARBA" id="ARBA00023224"/>
    </source>
</evidence>
<dbReference type="RefSeq" id="XP_031574237.1">
    <property type="nucleotide sequence ID" value="XM_031718377.1"/>
</dbReference>
<dbReference type="InterPro" id="IPR000276">
    <property type="entry name" value="GPCR_Rhodpsn"/>
</dbReference>
<dbReference type="AlphaFoldDB" id="A0A6P8J3L4"/>
<evidence type="ECO:0000313" key="13">
    <source>
        <dbReference type="Proteomes" id="UP000515163"/>
    </source>
</evidence>
<keyword evidence="3 10" id="KW-0812">Transmembrane</keyword>
<dbReference type="Proteomes" id="UP000515163">
    <property type="component" value="Unplaced"/>
</dbReference>
<evidence type="ECO:0000259" key="12">
    <source>
        <dbReference type="PROSITE" id="PS50262"/>
    </source>
</evidence>
<feature type="transmembrane region" description="Helical" evidence="11">
    <location>
        <begin position="20"/>
        <end position="44"/>
    </location>
</feature>
<dbReference type="InterPro" id="IPR017452">
    <property type="entry name" value="GPCR_Rhodpsn_7TM"/>
</dbReference>
<proteinExistence type="inferred from homology"/>
<evidence type="ECO:0000313" key="14">
    <source>
        <dbReference type="RefSeq" id="XP_031574229.1"/>
    </source>
</evidence>
<evidence type="ECO:0000256" key="2">
    <source>
        <dbReference type="ARBA" id="ARBA00022475"/>
    </source>
</evidence>
<evidence type="ECO:0000256" key="3">
    <source>
        <dbReference type="ARBA" id="ARBA00022692"/>
    </source>
</evidence>
<feature type="transmembrane region" description="Helical" evidence="11">
    <location>
        <begin position="138"/>
        <end position="158"/>
    </location>
</feature>
<evidence type="ECO:0000256" key="8">
    <source>
        <dbReference type="ARBA" id="ARBA00023180"/>
    </source>
</evidence>
<dbReference type="OrthoDB" id="5964413at2759"/>
<evidence type="ECO:0000313" key="15">
    <source>
        <dbReference type="RefSeq" id="XP_031574237.1"/>
    </source>
</evidence>
<dbReference type="GO" id="GO:0005886">
    <property type="term" value="C:plasma membrane"/>
    <property type="evidence" value="ECO:0007669"/>
    <property type="project" value="UniProtKB-SubCell"/>
</dbReference>
<dbReference type="PROSITE" id="PS50262">
    <property type="entry name" value="G_PROTEIN_RECEP_F1_2"/>
    <property type="match status" value="1"/>
</dbReference>
<keyword evidence="4 11" id="KW-1133">Transmembrane helix</keyword>
<dbReference type="SUPFAM" id="SSF81321">
    <property type="entry name" value="Family A G protein-coupled receptor-like"/>
    <property type="match status" value="1"/>
</dbReference>
<dbReference type="KEGG" id="aten:116308017"/>
<feature type="transmembrane region" description="Helical" evidence="11">
    <location>
        <begin position="259"/>
        <end position="276"/>
    </location>
</feature>
<feature type="domain" description="G-protein coupled receptors family 1 profile" evidence="12">
    <location>
        <begin position="36"/>
        <end position="274"/>
    </location>
</feature>
<accession>A0A6P8J3L4</accession>
<feature type="transmembrane region" description="Helical" evidence="11">
    <location>
        <begin position="94"/>
        <end position="118"/>
    </location>
</feature>
<dbReference type="GO" id="GO:0004930">
    <property type="term" value="F:G protein-coupled receptor activity"/>
    <property type="evidence" value="ECO:0007669"/>
    <property type="project" value="UniProtKB-KW"/>
</dbReference>
<organism evidence="13 15">
    <name type="scientific">Actinia tenebrosa</name>
    <name type="common">Australian red waratah sea anemone</name>
    <dbReference type="NCBI Taxonomy" id="6105"/>
    <lineage>
        <taxon>Eukaryota</taxon>
        <taxon>Metazoa</taxon>
        <taxon>Cnidaria</taxon>
        <taxon>Anthozoa</taxon>
        <taxon>Hexacorallia</taxon>
        <taxon>Actiniaria</taxon>
        <taxon>Actiniidae</taxon>
        <taxon>Actinia</taxon>
    </lineage>
</organism>
<dbReference type="PANTHER" id="PTHR24246">
    <property type="entry name" value="OLFACTORY RECEPTOR AND ADENOSINE RECEPTOR"/>
    <property type="match status" value="1"/>
</dbReference>
<evidence type="ECO:0000256" key="4">
    <source>
        <dbReference type="ARBA" id="ARBA00022989"/>
    </source>
</evidence>
<protein>
    <submittedName>
        <fullName evidence="14 15">D(1A) dopamine receptor-like</fullName>
    </submittedName>
</protein>
<gene>
    <name evidence="14 15" type="primary">LOC116308017</name>
</gene>
<evidence type="ECO:0000256" key="7">
    <source>
        <dbReference type="ARBA" id="ARBA00023170"/>
    </source>
</evidence>
<dbReference type="PANTHER" id="PTHR24246:SF27">
    <property type="entry name" value="ADENOSINE RECEPTOR, ISOFORM A"/>
    <property type="match status" value="1"/>
</dbReference>
<keyword evidence="5 10" id="KW-0297">G-protein coupled receptor</keyword>
<comment type="subcellular location">
    <subcellularLocation>
        <location evidence="1">Cell membrane</location>
        <topology evidence="1">Multi-pass membrane protein</topology>
    </subcellularLocation>
</comment>
<feature type="transmembrane region" description="Helical" evidence="11">
    <location>
        <begin position="56"/>
        <end position="74"/>
    </location>
</feature>
<dbReference type="CDD" id="cd00637">
    <property type="entry name" value="7tm_classA_rhodopsin-like"/>
    <property type="match status" value="1"/>
</dbReference>
<dbReference type="RefSeq" id="XP_031574229.1">
    <property type="nucleotide sequence ID" value="XM_031718369.1"/>
</dbReference>
<dbReference type="Gene3D" id="1.20.1070.10">
    <property type="entry name" value="Rhodopsin 7-helix transmembrane proteins"/>
    <property type="match status" value="1"/>
</dbReference>
<dbReference type="PRINTS" id="PR00237">
    <property type="entry name" value="GPCRRHODOPSN"/>
</dbReference>
<keyword evidence="6 11" id="KW-0472">Membrane</keyword>
<evidence type="ECO:0000256" key="1">
    <source>
        <dbReference type="ARBA" id="ARBA00004651"/>
    </source>
</evidence>
<dbReference type="GeneID" id="116308017"/>
<evidence type="ECO:0000256" key="6">
    <source>
        <dbReference type="ARBA" id="ARBA00023136"/>
    </source>
</evidence>
<keyword evidence="2" id="KW-1003">Cell membrane</keyword>
<evidence type="ECO:0000256" key="5">
    <source>
        <dbReference type="ARBA" id="ARBA00023040"/>
    </source>
</evidence>
<name>A0A6P8J3L4_ACTTE</name>
<keyword evidence="8" id="KW-0325">Glycoprotein</keyword>
<feature type="transmembrane region" description="Helical" evidence="11">
    <location>
        <begin position="164"/>
        <end position="187"/>
    </location>
</feature>
<keyword evidence="9 10" id="KW-0807">Transducer</keyword>